<dbReference type="PANTHER" id="PTHR31558:SF40">
    <property type="entry name" value="EXPRESSED PROTEIN"/>
    <property type="match status" value="1"/>
</dbReference>
<sequence>MSRLCLLHGNFSKFLQKLKHKREIQEILKLDISSKDPPSLVLSYRDAIYPCWHALDDHGKKSLVFLEFIFLRPALFVRLASHMKTLFIAPEIYITKSKVSTSVPDAPMKRISDAGNRVTDFTVSEFVHMDFDKGATTTCRRSEVSNLTFHLTQLQWHHNQIDANVICQEEAWFDSVSILESDSDDDFISVHGDCFPSIGNAIGNISSTQVLQYETASCFVDTGCKYEEFYESYLKIDGGKSEKFVSKDEYKELDGFSLLSTQGYELSCLGKSDEVCTKRKKVLDDSYGSFNGLKEDINHLEDKTQESTLKSCLPRLVPSASFNEKNQPPLSPGQPSQKKKSTVIRLSYMRKSYDRDETIEF</sequence>
<dbReference type="Proteomes" id="UP000655225">
    <property type="component" value="Unassembled WGS sequence"/>
</dbReference>
<dbReference type="EMBL" id="JABCRI010000018">
    <property type="protein sequence ID" value="KAF8389774.1"/>
    <property type="molecule type" value="Genomic_DNA"/>
</dbReference>
<comment type="caution">
    <text evidence="2">The sequence shown here is derived from an EMBL/GenBank/DDBJ whole genome shotgun (WGS) entry which is preliminary data.</text>
</comment>
<feature type="region of interest" description="Disordered" evidence="1">
    <location>
        <begin position="320"/>
        <end position="343"/>
    </location>
</feature>
<protein>
    <submittedName>
        <fullName evidence="2">Uncharacterized protein</fullName>
    </submittedName>
</protein>
<keyword evidence="3" id="KW-1185">Reference proteome</keyword>
<evidence type="ECO:0000313" key="3">
    <source>
        <dbReference type="Proteomes" id="UP000655225"/>
    </source>
</evidence>
<feature type="compositionally biased region" description="Polar residues" evidence="1">
    <location>
        <begin position="320"/>
        <end position="336"/>
    </location>
</feature>
<gene>
    <name evidence="2" type="ORF">HHK36_024293</name>
</gene>
<dbReference type="OrthoDB" id="9970435at2759"/>
<evidence type="ECO:0000256" key="1">
    <source>
        <dbReference type="SAM" id="MobiDB-lite"/>
    </source>
</evidence>
<proteinExistence type="predicted"/>
<dbReference type="AlphaFoldDB" id="A0A834YIQ7"/>
<accession>A0A834YIQ7</accession>
<evidence type="ECO:0000313" key="2">
    <source>
        <dbReference type="EMBL" id="KAF8389774.1"/>
    </source>
</evidence>
<reference evidence="2 3" key="1">
    <citation type="submission" date="2020-04" db="EMBL/GenBank/DDBJ databases">
        <title>Plant Genome Project.</title>
        <authorList>
            <person name="Zhang R.-G."/>
        </authorList>
    </citation>
    <scope>NUCLEOTIDE SEQUENCE [LARGE SCALE GENOMIC DNA]</scope>
    <source>
        <strain evidence="2">YNK0</strain>
        <tissue evidence="2">Leaf</tissue>
    </source>
</reference>
<name>A0A834YIQ7_TETSI</name>
<organism evidence="2 3">
    <name type="scientific">Tetracentron sinense</name>
    <name type="common">Spur-leaf</name>
    <dbReference type="NCBI Taxonomy" id="13715"/>
    <lineage>
        <taxon>Eukaryota</taxon>
        <taxon>Viridiplantae</taxon>
        <taxon>Streptophyta</taxon>
        <taxon>Embryophyta</taxon>
        <taxon>Tracheophyta</taxon>
        <taxon>Spermatophyta</taxon>
        <taxon>Magnoliopsida</taxon>
        <taxon>Trochodendrales</taxon>
        <taxon>Trochodendraceae</taxon>
        <taxon>Tetracentron</taxon>
    </lineage>
</organism>
<dbReference type="PANTHER" id="PTHR31558">
    <property type="entry name" value="CW14 PROTEIN"/>
    <property type="match status" value="1"/>
</dbReference>